<dbReference type="Pfam" id="PF06722">
    <property type="entry name" value="EryCIII-like_C"/>
    <property type="match status" value="1"/>
</dbReference>
<dbReference type="RefSeq" id="XP_062785276.1">
    <property type="nucleotide sequence ID" value="XM_062929225.1"/>
</dbReference>
<dbReference type="GO" id="GO:0008194">
    <property type="term" value="F:UDP-glycosyltransferase activity"/>
    <property type="evidence" value="ECO:0007669"/>
    <property type="project" value="InterPro"/>
</dbReference>
<accession>A0AAX4IXV9</accession>
<organism evidence="4 5">
    <name type="scientific">Colletotrichum destructivum</name>
    <dbReference type="NCBI Taxonomy" id="34406"/>
    <lineage>
        <taxon>Eukaryota</taxon>
        <taxon>Fungi</taxon>
        <taxon>Dikarya</taxon>
        <taxon>Ascomycota</taxon>
        <taxon>Pezizomycotina</taxon>
        <taxon>Sordariomycetes</taxon>
        <taxon>Hypocreomycetidae</taxon>
        <taxon>Glomerellales</taxon>
        <taxon>Glomerellaceae</taxon>
        <taxon>Colletotrichum</taxon>
        <taxon>Colletotrichum destructivum species complex</taxon>
    </lineage>
</organism>
<dbReference type="CDD" id="cd03784">
    <property type="entry name" value="GT1_Gtf-like"/>
    <property type="match status" value="1"/>
</dbReference>
<dbReference type="GO" id="GO:0016758">
    <property type="term" value="F:hexosyltransferase activity"/>
    <property type="evidence" value="ECO:0007669"/>
    <property type="project" value="UniProtKB-ARBA"/>
</dbReference>
<gene>
    <name evidence="4" type="ORF">CDEST_13069</name>
</gene>
<evidence type="ECO:0000259" key="3">
    <source>
        <dbReference type="Pfam" id="PF06722"/>
    </source>
</evidence>
<feature type="domain" description="Erythromycin biosynthesis protein CIII-like C-terminal" evidence="3">
    <location>
        <begin position="341"/>
        <end position="449"/>
    </location>
</feature>
<keyword evidence="5" id="KW-1185">Reference proteome</keyword>
<dbReference type="KEGG" id="cdet:87949569"/>
<reference evidence="5" key="1">
    <citation type="journal article" date="2023" name="bioRxiv">
        <title>Complete genome of the Medicago anthracnose fungus, Colletotrichum destructivum, reveals a mini-chromosome-like region within a core chromosome.</title>
        <authorList>
            <person name="Lapalu N."/>
            <person name="Simon A."/>
            <person name="Lu A."/>
            <person name="Plaumann P.-L."/>
            <person name="Amselem J."/>
            <person name="Pigne S."/>
            <person name="Auger A."/>
            <person name="Koch C."/>
            <person name="Dallery J.-F."/>
            <person name="O'Connell R.J."/>
        </authorList>
    </citation>
    <scope>NUCLEOTIDE SEQUENCE [LARGE SCALE GENOMIC DNA]</scope>
    <source>
        <strain evidence="5">CBS 520.97</strain>
    </source>
</reference>
<evidence type="ECO:0000256" key="1">
    <source>
        <dbReference type="ARBA" id="ARBA00022679"/>
    </source>
</evidence>
<dbReference type="SUPFAM" id="SSF53756">
    <property type="entry name" value="UDP-Glycosyltransferase/glycogen phosphorylase"/>
    <property type="match status" value="1"/>
</dbReference>
<protein>
    <submittedName>
        <fullName evidence="4">UDP-glucuronosyl/UDP-glucosyltransferase</fullName>
    </submittedName>
</protein>
<feature type="coiled-coil region" evidence="2">
    <location>
        <begin position="421"/>
        <end position="455"/>
    </location>
</feature>
<dbReference type="GeneID" id="87949569"/>
<dbReference type="InterPro" id="IPR002213">
    <property type="entry name" value="UDP_glucos_trans"/>
</dbReference>
<dbReference type="PANTHER" id="PTHR21015:SF22">
    <property type="entry name" value="GLYCOSYLTRANSFERASE"/>
    <property type="match status" value="1"/>
</dbReference>
<proteinExistence type="predicted"/>
<dbReference type="PANTHER" id="PTHR21015">
    <property type="entry name" value="UDP-N-ACETYLGLUCOSAMINE--N-ACETYLMURAMYL-(PENTAPEPTIDE) PYROPHOSPHORYL-UNDECAPRENOL N-ACETYLGLUCOSAMINE TRANSFERASE 1"/>
    <property type="match status" value="1"/>
</dbReference>
<dbReference type="Proteomes" id="UP001322277">
    <property type="component" value="Chromosome 8"/>
</dbReference>
<evidence type="ECO:0000313" key="5">
    <source>
        <dbReference type="Proteomes" id="UP001322277"/>
    </source>
</evidence>
<dbReference type="Gene3D" id="3.40.50.2000">
    <property type="entry name" value="Glycogen Phosphorylase B"/>
    <property type="match status" value="2"/>
</dbReference>
<dbReference type="EMBL" id="CP137312">
    <property type="protein sequence ID" value="WQF88055.1"/>
    <property type="molecule type" value="Genomic_DNA"/>
</dbReference>
<keyword evidence="1" id="KW-0808">Transferase</keyword>
<sequence>MSSALHLGYTGSQRKSLIVMMSIPTYGHTLPLLKICSHLVARGYSVFFIGGTEHQAQIRRAGAEFIEHPPWGITDEFKAERDKIVNVFRRNTFEAEHVYVGSMLQRHRVLRSTLEHVRRKHPEEEVLIIHECISAFATLPFFYGAPLPAGYGRFPKVINIPIYPMFVWSIDTPPFGPGSPPTTTWLGRLANLLLYYVIISLPMYRQILGRVNQEMKVLGATRQVTGWLPDVVTTTADVVLMICSPSMEYPRSDLDPKIRFIGCLPNNVSTTSFRPTFQPQAWWSTIQENAKLPSQTRKRLVMVTQGTLSVDYNDLLIPLMQALAGRRDVLVVALLGGHDKELPRDFPVPANAYVAQYLPYEVILPLSDISVQNGGYGGWTQAVMYGVPTVLAGATEEKRENVMRGQWTGTSVGIKKRRPSVQELREAVDTILESYDEYKSTVLKLKAENDRLDAMAQIERATEGFPLDTVRQS</sequence>
<dbReference type="InterPro" id="IPR010610">
    <property type="entry name" value="EryCIII-like_C"/>
</dbReference>
<evidence type="ECO:0000313" key="4">
    <source>
        <dbReference type="EMBL" id="WQF88055.1"/>
    </source>
</evidence>
<dbReference type="AlphaFoldDB" id="A0AAX4IXV9"/>
<keyword evidence="2" id="KW-0175">Coiled coil</keyword>
<evidence type="ECO:0000256" key="2">
    <source>
        <dbReference type="SAM" id="Coils"/>
    </source>
</evidence>
<name>A0AAX4IXV9_9PEZI</name>